<keyword evidence="3" id="KW-1185">Reference proteome</keyword>
<dbReference type="Proteomes" id="UP000714275">
    <property type="component" value="Unassembled WGS sequence"/>
</dbReference>
<feature type="region of interest" description="Disordered" evidence="1">
    <location>
        <begin position="105"/>
        <end position="168"/>
    </location>
</feature>
<dbReference type="OrthoDB" id="2679006at2759"/>
<name>A0A9P7D256_9AGAM</name>
<accession>A0A9P7D256</accession>
<feature type="compositionally biased region" description="Basic residues" evidence="1">
    <location>
        <begin position="159"/>
        <end position="168"/>
    </location>
</feature>
<protein>
    <submittedName>
        <fullName evidence="2">Uncharacterized protein</fullName>
    </submittedName>
</protein>
<organism evidence="2 3">
    <name type="scientific">Suillus placidus</name>
    <dbReference type="NCBI Taxonomy" id="48579"/>
    <lineage>
        <taxon>Eukaryota</taxon>
        <taxon>Fungi</taxon>
        <taxon>Dikarya</taxon>
        <taxon>Basidiomycota</taxon>
        <taxon>Agaricomycotina</taxon>
        <taxon>Agaricomycetes</taxon>
        <taxon>Agaricomycetidae</taxon>
        <taxon>Boletales</taxon>
        <taxon>Suillineae</taxon>
        <taxon>Suillaceae</taxon>
        <taxon>Suillus</taxon>
    </lineage>
</organism>
<evidence type="ECO:0000313" key="2">
    <source>
        <dbReference type="EMBL" id="KAG1777480.1"/>
    </source>
</evidence>
<reference evidence="2" key="1">
    <citation type="journal article" date="2020" name="New Phytol.">
        <title>Comparative genomics reveals dynamic genome evolution in host specialist ectomycorrhizal fungi.</title>
        <authorList>
            <person name="Lofgren L.A."/>
            <person name="Nguyen N.H."/>
            <person name="Vilgalys R."/>
            <person name="Ruytinx J."/>
            <person name="Liao H.L."/>
            <person name="Branco S."/>
            <person name="Kuo A."/>
            <person name="LaButti K."/>
            <person name="Lipzen A."/>
            <person name="Andreopoulos W."/>
            <person name="Pangilinan J."/>
            <person name="Riley R."/>
            <person name="Hundley H."/>
            <person name="Na H."/>
            <person name="Barry K."/>
            <person name="Grigoriev I.V."/>
            <person name="Stajich J.E."/>
            <person name="Kennedy P.G."/>
        </authorList>
    </citation>
    <scope>NUCLEOTIDE SEQUENCE</scope>
    <source>
        <strain evidence="2">DOB743</strain>
    </source>
</reference>
<dbReference type="AlphaFoldDB" id="A0A9P7D256"/>
<evidence type="ECO:0000313" key="3">
    <source>
        <dbReference type="Proteomes" id="UP000714275"/>
    </source>
</evidence>
<feature type="compositionally biased region" description="Polar residues" evidence="1">
    <location>
        <begin position="107"/>
        <end position="133"/>
    </location>
</feature>
<gene>
    <name evidence="2" type="ORF">EV702DRAFT_1101487</name>
</gene>
<evidence type="ECO:0000256" key="1">
    <source>
        <dbReference type="SAM" id="MobiDB-lite"/>
    </source>
</evidence>
<dbReference type="EMBL" id="JABBWD010000020">
    <property type="protein sequence ID" value="KAG1777480.1"/>
    <property type="molecule type" value="Genomic_DNA"/>
</dbReference>
<comment type="caution">
    <text evidence="2">The sequence shown here is derived from an EMBL/GenBank/DDBJ whole genome shotgun (WGS) entry which is preliminary data.</text>
</comment>
<sequence>MAMESGKREPQCDLLDLLQRVVIITYHAGDRKFERIFKEKSLAETMFMVRTKLQPPSNSTITLKQRRSGDPDMFIDLDDEDDFDAFCVHVRTVSLKSVDVKVDISQPPATNGAASSTGAVNASQASEMSLSVTKNKRKATNDQPPINPDETAEPELTMKKRKTDRHRN</sequence>
<proteinExistence type="predicted"/>